<proteinExistence type="predicted"/>
<evidence type="ECO:0000313" key="1">
    <source>
        <dbReference type="EMBL" id="OMO68138.1"/>
    </source>
</evidence>
<gene>
    <name evidence="1" type="ORF">CCACVL1_20064</name>
</gene>
<name>A0A1R3HCR1_COCAP</name>
<comment type="caution">
    <text evidence="1">The sequence shown here is derived from an EMBL/GenBank/DDBJ whole genome shotgun (WGS) entry which is preliminary data.</text>
</comment>
<sequence>MRRKNRGGAGVGFAAVRRKNRCGVGD</sequence>
<dbReference type="EMBL" id="AWWV01012245">
    <property type="protein sequence ID" value="OMO68138.1"/>
    <property type="molecule type" value="Genomic_DNA"/>
</dbReference>
<dbReference type="Proteomes" id="UP000188268">
    <property type="component" value="Unassembled WGS sequence"/>
</dbReference>
<keyword evidence="2" id="KW-1185">Reference proteome</keyword>
<protein>
    <submittedName>
        <fullName evidence="1">Uncharacterized protein</fullName>
    </submittedName>
</protein>
<evidence type="ECO:0000313" key="2">
    <source>
        <dbReference type="Proteomes" id="UP000188268"/>
    </source>
</evidence>
<reference evidence="1 2" key="1">
    <citation type="submission" date="2013-09" db="EMBL/GenBank/DDBJ databases">
        <title>Corchorus capsularis genome sequencing.</title>
        <authorList>
            <person name="Alam M."/>
            <person name="Haque M.S."/>
            <person name="Islam M.S."/>
            <person name="Emdad E.M."/>
            <person name="Islam M.M."/>
            <person name="Ahmed B."/>
            <person name="Halim A."/>
            <person name="Hossen Q.M.M."/>
            <person name="Hossain M.Z."/>
            <person name="Ahmed R."/>
            <person name="Khan M.M."/>
            <person name="Islam R."/>
            <person name="Rashid M.M."/>
            <person name="Khan S.A."/>
            <person name="Rahman M.S."/>
            <person name="Alam M."/>
        </authorList>
    </citation>
    <scope>NUCLEOTIDE SEQUENCE [LARGE SCALE GENOMIC DNA]</scope>
    <source>
        <strain evidence="2">cv. CVL-1</strain>
        <tissue evidence="1">Whole seedling</tissue>
    </source>
</reference>
<dbReference type="AlphaFoldDB" id="A0A1R3HCR1"/>
<organism evidence="1 2">
    <name type="scientific">Corchorus capsularis</name>
    <name type="common">Jute</name>
    <dbReference type="NCBI Taxonomy" id="210143"/>
    <lineage>
        <taxon>Eukaryota</taxon>
        <taxon>Viridiplantae</taxon>
        <taxon>Streptophyta</taxon>
        <taxon>Embryophyta</taxon>
        <taxon>Tracheophyta</taxon>
        <taxon>Spermatophyta</taxon>
        <taxon>Magnoliopsida</taxon>
        <taxon>eudicotyledons</taxon>
        <taxon>Gunneridae</taxon>
        <taxon>Pentapetalae</taxon>
        <taxon>rosids</taxon>
        <taxon>malvids</taxon>
        <taxon>Malvales</taxon>
        <taxon>Malvaceae</taxon>
        <taxon>Grewioideae</taxon>
        <taxon>Apeibeae</taxon>
        <taxon>Corchorus</taxon>
    </lineage>
</organism>
<dbReference type="Gramene" id="OMO68138">
    <property type="protein sequence ID" value="OMO68138"/>
    <property type="gene ID" value="CCACVL1_20064"/>
</dbReference>
<accession>A0A1R3HCR1</accession>